<evidence type="ECO:0000313" key="4">
    <source>
        <dbReference type="Proteomes" id="UP001348817"/>
    </source>
</evidence>
<dbReference type="Pfam" id="PF13349">
    <property type="entry name" value="DUF4097"/>
    <property type="match status" value="1"/>
</dbReference>
<evidence type="ECO:0000313" key="3">
    <source>
        <dbReference type="EMBL" id="BDD10553.1"/>
    </source>
</evidence>
<evidence type="ECO:0000259" key="2">
    <source>
        <dbReference type="Pfam" id="PF13349"/>
    </source>
</evidence>
<name>A0AAU9D3L8_9BACT</name>
<reference evidence="3 4" key="1">
    <citation type="submission" date="2021-12" db="EMBL/GenBank/DDBJ databases">
        <title>Genome sequencing of bacteria with rrn-lacking chromosome and rrn-plasmid.</title>
        <authorList>
            <person name="Anda M."/>
            <person name="Iwasaki W."/>
        </authorList>
    </citation>
    <scope>NUCLEOTIDE SEQUENCE [LARGE SCALE GENOMIC DNA]</scope>
    <source>
        <strain evidence="3 4">DSM 100852</strain>
    </source>
</reference>
<dbReference type="RefSeq" id="WP_338392099.1">
    <property type="nucleotide sequence ID" value="NZ_AP025314.1"/>
</dbReference>
<accession>A0AAU9D3L8</accession>
<dbReference type="AlphaFoldDB" id="A0AAU9D3L8"/>
<feature type="chain" id="PRO_5043986770" description="DUF4097 domain-containing protein" evidence="1">
    <location>
        <begin position="20"/>
        <end position="327"/>
    </location>
</feature>
<protein>
    <recommendedName>
        <fullName evidence="2">DUF4097 domain-containing protein</fullName>
    </recommendedName>
</protein>
<proteinExistence type="predicted"/>
<dbReference type="InterPro" id="IPR025164">
    <property type="entry name" value="Toastrack_DUF4097"/>
</dbReference>
<dbReference type="KEGG" id="fax:FUAX_29850"/>
<dbReference type="EMBL" id="AP025314">
    <property type="protein sequence ID" value="BDD10553.1"/>
    <property type="molecule type" value="Genomic_DNA"/>
</dbReference>
<sequence>MKRFILLIAVQLSLFPAFSQTNAPGMTKEQLKLVNEILAELEQNAGPMVWNRLEVGDLEEILKARISAEGMSSFKPNWKMILKAEKDKRSKEVTKKIGSNISKIRISGLRGKIILRTHKDNSIVLRTSDDISLPKKAAGLRPVSSMGSDNTGLGLETKEHDGVLHLSGVVHKAVHADFEIWVPVRLAIDFKNPMHSDKVTFMDVSKELSIEAGSSITLEKVTGPVTANVTHGNITAKYDAVNQKMPNSFTCRHGDIDISLPKKTKANLDFNVHYGDIYTDFDYQPQGRTENSERGSHNQSKFRATINGGGVKFVLRGQHGNVYLRKE</sequence>
<dbReference type="Proteomes" id="UP001348817">
    <property type="component" value="Chromosome"/>
</dbReference>
<keyword evidence="1" id="KW-0732">Signal</keyword>
<feature type="signal peptide" evidence="1">
    <location>
        <begin position="1"/>
        <end position="19"/>
    </location>
</feature>
<keyword evidence="4" id="KW-1185">Reference proteome</keyword>
<feature type="domain" description="DUF4097" evidence="2">
    <location>
        <begin position="205"/>
        <end position="301"/>
    </location>
</feature>
<organism evidence="3 4">
    <name type="scientific">Fulvitalea axinellae</name>
    <dbReference type="NCBI Taxonomy" id="1182444"/>
    <lineage>
        <taxon>Bacteria</taxon>
        <taxon>Pseudomonadati</taxon>
        <taxon>Bacteroidota</taxon>
        <taxon>Cytophagia</taxon>
        <taxon>Cytophagales</taxon>
        <taxon>Persicobacteraceae</taxon>
        <taxon>Fulvitalea</taxon>
    </lineage>
</organism>
<gene>
    <name evidence="3" type="ORF">FUAX_29850</name>
</gene>
<evidence type="ECO:0000256" key="1">
    <source>
        <dbReference type="SAM" id="SignalP"/>
    </source>
</evidence>